<dbReference type="GO" id="GO:0043565">
    <property type="term" value="F:sequence-specific DNA binding"/>
    <property type="evidence" value="ECO:0007669"/>
    <property type="project" value="InterPro"/>
</dbReference>
<name>N6W0G8_9GAMM</name>
<dbReference type="InterPro" id="IPR032783">
    <property type="entry name" value="AraC_lig"/>
</dbReference>
<dbReference type="GO" id="GO:0003700">
    <property type="term" value="F:DNA-binding transcription factor activity"/>
    <property type="evidence" value="ECO:0007669"/>
    <property type="project" value="InterPro"/>
</dbReference>
<keyword evidence="3" id="KW-0804">Transcription</keyword>
<dbReference type="InterPro" id="IPR018060">
    <property type="entry name" value="HTH_AraC"/>
</dbReference>
<dbReference type="InterPro" id="IPR020449">
    <property type="entry name" value="Tscrpt_reg_AraC-type_HTH"/>
</dbReference>
<dbReference type="PRINTS" id="PR00032">
    <property type="entry name" value="HTHARAC"/>
</dbReference>
<dbReference type="RefSeq" id="WP_004580315.1">
    <property type="nucleotide sequence ID" value="NZ_AP028878.1"/>
</dbReference>
<dbReference type="PANTHER" id="PTHR46796">
    <property type="entry name" value="HTH-TYPE TRANSCRIPTIONAL ACTIVATOR RHAS-RELATED"/>
    <property type="match status" value="1"/>
</dbReference>
<comment type="function">
    <text evidence="4">Regulatory protein of the TOL plasmid xyl operons. XylS activates the xylXYZLTEGFJQKIH operon required for the degradation of toluene, m-xylene and p-xylene.</text>
</comment>
<feature type="domain" description="HTH araC/xylS-type" evidence="5">
    <location>
        <begin position="198"/>
        <end position="296"/>
    </location>
</feature>
<organism evidence="6 7">
    <name type="scientific">Marinobacter nanhaiticus D15-8W</name>
    <dbReference type="NCBI Taxonomy" id="626887"/>
    <lineage>
        <taxon>Bacteria</taxon>
        <taxon>Pseudomonadati</taxon>
        <taxon>Pseudomonadota</taxon>
        <taxon>Gammaproteobacteria</taxon>
        <taxon>Pseudomonadales</taxon>
        <taxon>Marinobacteraceae</taxon>
        <taxon>Marinobacter</taxon>
    </lineage>
</organism>
<evidence type="ECO:0000313" key="6">
    <source>
        <dbReference type="EMBL" id="ENO16025.1"/>
    </source>
</evidence>
<dbReference type="Gene3D" id="1.10.10.60">
    <property type="entry name" value="Homeodomain-like"/>
    <property type="match status" value="2"/>
</dbReference>
<comment type="caution">
    <text evidence="6">The sequence shown here is derived from an EMBL/GenBank/DDBJ whole genome shotgun (WGS) entry which is preliminary data.</text>
</comment>
<evidence type="ECO:0000313" key="7">
    <source>
        <dbReference type="Proteomes" id="UP000013165"/>
    </source>
</evidence>
<keyword evidence="1" id="KW-0805">Transcription regulation</keyword>
<dbReference type="PATRIC" id="fig|626887.3.peg.2358"/>
<reference evidence="6 7" key="1">
    <citation type="journal article" date="2013" name="Genome Announc.">
        <title>Genome Sequence of the Polycyclic Aromatic Hydrocarbon-Degrading Bacterium Strain Marinobacter nanhaiticus D15-8WT.</title>
        <authorList>
            <person name="Cui Z."/>
            <person name="Gao W."/>
            <person name="Li Q."/>
            <person name="Xu G."/>
            <person name="Zheng L."/>
        </authorList>
    </citation>
    <scope>NUCLEOTIDE SEQUENCE [LARGE SCALE GENOMIC DNA]</scope>
    <source>
        <strain evidence="6 7">D15-8W</strain>
    </source>
</reference>
<dbReference type="InterPro" id="IPR009057">
    <property type="entry name" value="Homeodomain-like_sf"/>
</dbReference>
<dbReference type="OrthoDB" id="9783876at2"/>
<evidence type="ECO:0000256" key="1">
    <source>
        <dbReference type="ARBA" id="ARBA00023015"/>
    </source>
</evidence>
<dbReference type="InterPro" id="IPR050204">
    <property type="entry name" value="AraC_XylS_family_regulators"/>
</dbReference>
<accession>N6W0G8</accession>
<evidence type="ECO:0000256" key="4">
    <source>
        <dbReference type="ARBA" id="ARBA00037345"/>
    </source>
</evidence>
<dbReference type="SMART" id="SM00342">
    <property type="entry name" value="HTH_ARAC"/>
    <property type="match status" value="1"/>
</dbReference>
<dbReference type="PROSITE" id="PS00041">
    <property type="entry name" value="HTH_ARAC_FAMILY_1"/>
    <property type="match status" value="1"/>
</dbReference>
<gene>
    <name evidence="6" type="ORF">J057_11751</name>
</gene>
<proteinExistence type="predicted"/>
<evidence type="ECO:0000256" key="3">
    <source>
        <dbReference type="ARBA" id="ARBA00023163"/>
    </source>
</evidence>
<keyword evidence="7" id="KW-1185">Reference proteome</keyword>
<dbReference type="Proteomes" id="UP000013165">
    <property type="component" value="Unassembled WGS sequence"/>
</dbReference>
<dbReference type="SUPFAM" id="SSF51182">
    <property type="entry name" value="RmlC-like cupins"/>
    <property type="match status" value="1"/>
</dbReference>
<dbReference type="Pfam" id="PF12833">
    <property type="entry name" value="HTH_18"/>
    <property type="match status" value="1"/>
</dbReference>
<evidence type="ECO:0000259" key="5">
    <source>
        <dbReference type="PROSITE" id="PS01124"/>
    </source>
</evidence>
<sequence>MIDPLAEVVSLLRPNARFSKVVSGAGQWRIKRSDHGRPFYCIVLDGGAHFSVNGHEPLELQPGDFVLVPAADRIDMSSLESPLQDIEMQPIAVGDGEFRVGLQDAPPDLRMVVGHCDFESPDVALLVSLLPKFIHIRGEHRLGMLVKLVGDESRAQRPAREEVLSRLLEVLLIEALRCTTGTSASPGLVLGLADIRIANAIRAIHERPAYAWTVAELSQEAALSRSAFFERFVRTVGLSPMAYLLAWRMALAKQLLKQSQIRIADVAEHVGYSSASTFSVAFSRHVGMPPSEYALTEGGEHAAVTEPLG</sequence>
<evidence type="ECO:0000256" key="2">
    <source>
        <dbReference type="ARBA" id="ARBA00023125"/>
    </source>
</evidence>
<dbReference type="GO" id="GO:0009893">
    <property type="term" value="P:positive regulation of metabolic process"/>
    <property type="evidence" value="ECO:0007669"/>
    <property type="project" value="UniProtKB-ARBA"/>
</dbReference>
<dbReference type="InterPro" id="IPR011051">
    <property type="entry name" value="RmlC_Cupin_sf"/>
</dbReference>
<dbReference type="HOGENOM" id="CLU_000445_81_0_6"/>
<dbReference type="SUPFAM" id="SSF46689">
    <property type="entry name" value="Homeodomain-like"/>
    <property type="match status" value="2"/>
</dbReference>
<dbReference type="InterPro" id="IPR018062">
    <property type="entry name" value="HTH_AraC-typ_CS"/>
</dbReference>
<dbReference type="STRING" id="626887.J057_11751"/>
<dbReference type="AlphaFoldDB" id="N6W0G8"/>
<keyword evidence="2" id="KW-0238">DNA-binding</keyword>
<dbReference type="PANTHER" id="PTHR46796:SF13">
    <property type="entry name" value="HTH-TYPE TRANSCRIPTIONAL ACTIVATOR RHAS"/>
    <property type="match status" value="1"/>
</dbReference>
<dbReference type="eggNOG" id="COG2207">
    <property type="taxonomic scope" value="Bacteria"/>
</dbReference>
<dbReference type="EMBL" id="APLQ01000011">
    <property type="protein sequence ID" value="ENO16025.1"/>
    <property type="molecule type" value="Genomic_DNA"/>
</dbReference>
<protein>
    <submittedName>
        <fullName evidence="6">AraC family transcriptional regulator</fullName>
    </submittedName>
</protein>
<dbReference type="Pfam" id="PF12852">
    <property type="entry name" value="Cupin_6"/>
    <property type="match status" value="1"/>
</dbReference>
<dbReference type="PROSITE" id="PS01124">
    <property type="entry name" value="HTH_ARAC_FAMILY_2"/>
    <property type="match status" value="1"/>
</dbReference>